<dbReference type="PROSITE" id="PS00535">
    <property type="entry name" value="COMPLEX1_49K"/>
    <property type="match status" value="1"/>
</dbReference>
<evidence type="ECO:0000256" key="8">
    <source>
        <dbReference type="ARBA" id="ARBA00023027"/>
    </source>
</evidence>
<feature type="region of interest" description="Disordered" evidence="13">
    <location>
        <begin position="305"/>
        <end position="325"/>
    </location>
</feature>
<name>A0ABQ7XDY4_BRANA</name>
<keyword evidence="9" id="KW-0687">Ribonucleoprotein</keyword>
<dbReference type="PANTHER" id="PTHR11993">
    <property type="entry name" value="NADH-UBIQUINONE OXIDOREDUCTASE 49 KDA SUBUNIT"/>
    <property type="match status" value="1"/>
</dbReference>
<evidence type="ECO:0000256" key="4">
    <source>
        <dbReference type="ARBA" id="ARBA00011458"/>
    </source>
</evidence>
<dbReference type="Proteomes" id="UP000824890">
    <property type="component" value="Unassembled WGS sequence"/>
</dbReference>
<dbReference type="InterPro" id="IPR000589">
    <property type="entry name" value="Ribosomal_uS15"/>
</dbReference>
<keyword evidence="5 12" id="KW-0813">Transport</keyword>
<evidence type="ECO:0000313" key="15">
    <source>
        <dbReference type="EMBL" id="KAH0854150.1"/>
    </source>
</evidence>
<dbReference type="SUPFAM" id="SSF47060">
    <property type="entry name" value="S15/NS1 RNA-binding domain"/>
    <property type="match status" value="1"/>
</dbReference>
<protein>
    <recommendedName>
        <fullName evidence="10">Small ribosomal subunit protein uS15c</fullName>
    </recommendedName>
    <alternativeName>
        <fullName evidence="11">30S ribosomal protein S15, chloroplastic</fullName>
    </alternativeName>
</protein>
<comment type="caution">
    <text evidence="15">The sequence shown here is derived from an EMBL/GenBank/DDBJ whole genome shotgun (WGS) entry which is preliminary data.</text>
</comment>
<dbReference type="SMART" id="SM01387">
    <property type="entry name" value="Ribosomal_S15"/>
    <property type="match status" value="1"/>
</dbReference>
<dbReference type="Pfam" id="PF00346">
    <property type="entry name" value="Complex1_49kDa"/>
    <property type="match status" value="1"/>
</dbReference>
<evidence type="ECO:0000256" key="2">
    <source>
        <dbReference type="ARBA" id="ARBA00005769"/>
    </source>
</evidence>
<dbReference type="EMBL" id="JAGKQM010000551">
    <property type="protein sequence ID" value="KAH0854150.1"/>
    <property type="molecule type" value="Genomic_DNA"/>
</dbReference>
<gene>
    <name evidence="15" type="ORF">HID58_090168</name>
</gene>
<evidence type="ECO:0000256" key="9">
    <source>
        <dbReference type="ARBA" id="ARBA00023274"/>
    </source>
</evidence>
<dbReference type="PANTHER" id="PTHR11993:SF10">
    <property type="entry name" value="NADH DEHYDROGENASE [UBIQUINONE] IRON-SULFUR PROTEIN 2, MITOCHONDRIAL"/>
    <property type="match status" value="1"/>
</dbReference>
<evidence type="ECO:0000256" key="13">
    <source>
        <dbReference type="SAM" id="MobiDB-lite"/>
    </source>
</evidence>
<comment type="similarity">
    <text evidence="2 12">Belongs to the complex I 49 kDa subunit family.</text>
</comment>
<accession>A0ABQ7XDY4</accession>
<dbReference type="HAMAP" id="MF_01358">
    <property type="entry name" value="NDH1_NuoD"/>
    <property type="match status" value="1"/>
</dbReference>
<evidence type="ECO:0000256" key="1">
    <source>
        <dbReference type="ARBA" id="ARBA00004474"/>
    </source>
</evidence>
<dbReference type="InterPro" id="IPR001135">
    <property type="entry name" value="NADH_Q_OxRdtase_suD"/>
</dbReference>
<evidence type="ECO:0000256" key="5">
    <source>
        <dbReference type="ARBA" id="ARBA00022448"/>
    </source>
</evidence>
<dbReference type="NCBIfam" id="NF004739">
    <property type="entry name" value="PRK06075.1"/>
    <property type="match status" value="1"/>
</dbReference>
<evidence type="ECO:0000256" key="6">
    <source>
        <dbReference type="ARBA" id="ARBA00022967"/>
    </source>
</evidence>
<sequence length="1045" mass="124301">MIMTYALYHKHMYFTNYHKFKLNQIKDFFKEQGIFHYEWKDKTLLNSEINQWKNWLRSHSQYNLPQIAWARLVTQKWKKKLNQDSLVLNPSLNKVDSYEKKIFDNYKKQNFCEANLFFNPKHKQNFKKDSIYNLFCYKSIHSTEKFFDMSTGLENFLISCFLEKYNIRSIGEILHRKYLDWRILNFWFRKKVNIELDTRSKKKYIKTKVKNYKRIYKITKTSLANQKINFFDWMGMNEEILNPQFFLFSSTYKMKPWVIPIKSLLFNFNETKNVNKQITLKKKGFIPSNEKKFLRFFNLNKEENESAGQEEFESDKETKINTESALSKQEKNIEENYTESKIKKRKNKKKPKSNTEAELDLFLKRYSRFQLRWNCFFNQKILNNVKAYCLLVRLKNPTEITISCIERGEMSLDILMIEKNFTFSKLMKKGILIVEPVRLSVKNDGQLIIYRTIGISLVHKNKQKISKRSKKKSYIYKKKSLNFFVPETILSPKRRKEFRILICFNLKKKNARDRNSKFDTNIQNLTTVLNKKKDLDKDKKNLIKLKSFLWPNFRLEDLACMNRYWFNTTNGNHFSMIRIHMEGFLFMIKNTFISFQEKKEESKGSVEFQVVSFTNKIRRLTSHLELHRKDYLSQRGLRKILGKRQRLLAYLSKKNRVQRIKEKLMKRPVTGKDLMIVNMGPHHPSMHGVLRLIVTLDGEDVVDCEPILGYLHRGMEKIAENRAIIQYLPYVTRWDYLATMFTEAITVNGPEQLGNIQVPKRASYIRVIMLELSRIASHLLWLGPFMADIGAQTPFFYIFREREFVYDLFEAATGIAADLPYGWIDKCLDFCDYFLTEVVEYQKLITRNPIFLERVEGVGIIGGEEAINWGLSGPMLRASGIPWDLRKVDRYESYDEFEWEIQWQKQGDSLARYLVRLSEMTESIKIIQQALEGLPGGPYENLESRGFDKKRNPEWNDFEYRFISKKPSPTFELSKQELYVRVEAPKGELGIFLIGDQSGFPWRWKIRPPGFINLQILPELVKRMKLADIMTILGSIDIIMGEVDR</sequence>
<dbReference type="InterPro" id="IPR014029">
    <property type="entry name" value="NADH_UbQ_OxRdtase_49kDa_CS"/>
</dbReference>
<evidence type="ECO:0000256" key="11">
    <source>
        <dbReference type="ARBA" id="ARBA00035484"/>
    </source>
</evidence>
<dbReference type="Gene3D" id="1.10.645.10">
    <property type="entry name" value="Cytochrome-c3 Hydrogenase, chain B"/>
    <property type="match status" value="1"/>
</dbReference>
<dbReference type="InterPro" id="IPR022885">
    <property type="entry name" value="NDH1_su_D/H"/>
</dbReference>
<dbReference type="Pfam" id="PF00312">
    <property type="entry name" value="Ribosomal_S15"/>
    <property type="match status" value="1"/>
</dbReference>
<keyword evidence="7" id="KW-0689">Ribosomal protein</keyword>
<dbReference type="CDD" id="cd00353">
    <property type="entry name" value="Ribosomal_S15p_S13e"/>
    <property type="match status" value="1"/>
</dbReference>
<keyword evidence="8 12" id="KW-0520">NAD</keyword>
<evidence type="ECO:0000259" key="14">
    <source>
        <dbReference type="Pfam" id="PF00346"/>
    </source>
</evidence>
<keyword evidence="6 12" id="KW-1278">Translocase</keyword>
<comment type="subunit">
    <text evidence="4">Part of the 30S ribosomal subunit.</text>
</comment>
<dbReference type="InterPro" id="IPR005290">
    <property type="entry name" value="Ribosomal_uS15_bac-type"/>
</dbReference>
<evidence type="ECO:0000313" key="16">
    <source>
        <dbReference type="Proteomes" id="UP000824890"/>
    </source>
</evidence>
<comment type="similarity">
    <text evidence="3">Belongs to the universal ribosomal protein uS15 family.</text>
</comment>
<dbReference type="PROSITE" id="PS00362">
    <property type="entry name" value="RIBOSOMAL_S15"/>
    <property type="match status" value="1"/>
</dbReference>
<evidence type="ECO:0000256" key="3">
    <source>
        <dbReference type="ARBA" id="ARBA00008434"/>
    </source>
</evidence>
<comment type="subcellular location">
    <subcellularLocation>
        <location evidence="1">Plastid</location>
    </subcellularLocation>
</comment>
<dbReference type="InterPro" id="IPR029014">
    <property type="entry name" value="NiFe-Hase_large"/>
</dbReference>
<dbReference type="SUPFAM" id="SSF56762">
    <property type="entry name" value="HydB/Nqo4-like"/>
    <property type="match status" value="1"/>
</dbReference>
<dbReference type="Gene3D" id="1.10.287.10">
    <property type="entry name" value="S15/NS1, RNA-binding"/>
    <property type="match status" value="1"/>
</dbReference>
<evidence type="ECO:0000256" key="12">
    <source>
        <dbReference type="RuleBase" id="RU003685"/>
    </source>
</evidence>
<reference evidence="15 16" key="1">
    <citation type="submission" date="2021-05" db="EMBL/GenBank/DDBJ databases">
        <title>Genome Assembly of Synthetic Allotetraploid Brassica napus Reveals Homoeologous Exchanges between Subgenomes.</title>
        <authorList>
            <person name="Davis J.T."/>
        </authorList>
    </citation>
    <scope>NUCLEOTIDE SEQUENCE [LARGE SCALE GENOMIC DNA]</scope>
    <source>
        <strain evidence="16">cv. Da-Ae</strain>
        <tissue evidence="15">Seedling</tissue>
    </source>
</reference>
<dbReference type="HAMAP" id="MF_01343_B">
    <property type="entry name" value="Ribosomal_uS15_B"/>
    <property type="match status" value="1"/>
</dbReference>
<dbReference type="NCBIfam" id="NF005649">
    <property type="entry name" value="PRK07415.1"/>
    <property type="match status" value="1"/>
</dbReference>
<feature type="domain" description="NADH-quinone oxidoreductase subunit D" evidence="14">
    <location>
        <begin position="788"/>
        <end position="1045"/>
    </location>
</feature>
<organism evidence="15 16">
    <name type="scientific">Brassica napus</name>
    <name type="common">Rape</name>
    <dbReference type="NCBI Taxonomy" id="3708"/>
    <lineage>
        <taxon>Eukaryota</taxon>
        <taxon>Viridiplantae</taxon>
        <taxon>Streptophyta</taxon>
        <taxon>Embryophyta</taxon>
        <taxon>Tracheophyta</taxon>
        <taxon>Spermatophyta</taxon>
        <taxon>Magnoliopsida</taxon>
        <taxon>eudicotyledons</taxon>
        <taxon>Gunneridae</taxon>
        <taxon>Pentapetalae</taxon>
        <taxon>rosids</taxon>
        <taxon>malvids</taxon>
        <taxon>Brassicales</taxon>
        <taxon>Brassicaceae</taxon>
        <taxon>Brassiceae</taxon>
        <taxon>Brassica</taxon>
    </lineage>
</organism>
<keyword evidence="16" id="KW-1185">Reference proteome</keyword>
<dbReference type="InterPro" id="IPR009068">
    <property type="entry name" value="uS15_NS1_RNA-bd_sf"/>
</dbReference>
<proteinExistence type="inferred from homology"/>
<evidence type="ECO:0000256" key="10">
    <source>
        <dbReference type="ARBA" id="ARBA00035250"/>
    </source>
</evidence>
<evidence type="ECO:0000256" key="7">
    <source>
        <dbReference type="ARBA" id="ARBA00022980"/>
    </source>
</evidence>